<evidence type="ECO:0000256" key="1">
    <source>
        <dbReference type="SAM" id="MobiDB-lite"/>
    </source>
</evidence>
<sequence>MARGRIETTTKGETISTNLFKHENLMKYVEKWLDSPREFWKKKSHKMRSYQMFLARYCWHQRPPPLPPPKDDPDTEGFGGSWDSIQLGDESENLPMLVNRLIAMVTRLDRETRTEGCQDEDDDDDDDDDNEYTGKRYRDTLELCALWLGQYTEIHSSYFCGLQMLTDPIEAPREDTLEIDEYDPQQETRQSIIDILTAALALRQPSVVRAALCHPSLANATYVPWKLAVPLRGALQGQDFALMREFLDSAVSPLSFDHSFEVGSGNNAASRDDSNSNSNSNSNSSSSSSSRSRSDNVEIGGASWSGVSAAVAIANGTPDAVMAMLTHPKLIARGRLNPKMVVAAREAGCRDIVEFCEARERALEKAERSGKGAAAVLDWAGAEWPSKSCQLYPGHTPLV</sequence>
<dbReference type="AlphaFoldDB" id="A0AAD5RFX1"/>
<dbReference type="EMBL" id="JAKWBI020001702">
    <property type="protein sequence ID" value="KAJ2890165.1"/>
    <property type="molecule type" value="Genomic_DNA"/>
</dbReference>
<reference evidence="2" key="1">
    <citation type="submission" date="2022-07" db="EMBL/GenBank/DDBJ databases">
        <title>Draft genome sequence of Zalerion maritima ATCC 34329, a (micro)plastics degrading marine fungus.</title>
        <authorList>
            <person name="Paco A."/>
            <person name="Goncalves M.F.M."/>
            <person name="Rocha-Santos T.A.P."/>
            <person name="Alves A."/>
        </authorList>
    </citation>
    <scope>NUCLEOTIDE SEQUENCE</scope>
    <source>
        <strain evidence="2">ATCC 34329</strain>
    </source>
</reference>
<proteinExistence type="predicted"/>
<feature type="region of interest" description="Disordered" evidence="1">
    <location>
        <begin position="63"/>
        <end position="85"/>
    </location>
</feature>
<feature type="region of interest" description="Disordered" evidence="1">
    <location>
        <begin position="111"/>
        <end position="131"/>
    </location>
</feature>
<dbReference type="Proteomes" id="UP001201980">
    <property type="component" value="Unassembled WGS sequence"/>
</dbReference>
<feature type="region of interest" description="Disordered" evidence="1">
    <location>
        <begin position="265"/>
        <end position="295"/>
    </location>
</feature>
<feature type="compositionally biased region" description="Low complexity" evidence="1">
    <location>
        <begin position="275"/>
        <end position="291"/>
    </location>
</feature>
<keyword evidence="3" id="KW-1185">Reference proteome</keyword>
<evidence type="ECO:0000313" key="3">
    <source>
        <dbReference type="Proteomes" id="UP001201980"/>
    </source>
</evidence>
<organism evidence="2 3">
    <name type="scientific">Zalerion maritima</name>
    <dbReference type="NCBI Taxonomy" id="339359"/>
    <lineage>
        <taxon>Eukaryota</taxon>
        <taxon>Fungi</taxon>
        <taxon>Dikarya</taxon>
        <taxon>Ascomycota</taxon>
        <taxon>Pezizomycotina</taxon>
        <taxon>Sordariomycetes</taxon>
        <taxon>Lulworthiomycetidae</taxon>
        <taxon>Lulworthiales</taxon>
        <taxon>Lulworthiaceae</taxon>
        <taxon>Zalerion</taxon>
    </lineage>
</organism>
<gene>
    <name evidence="2" type="ORF">MKZ38_002384</name>
</gene>
<name>A0AAD5RFX1_9PEZI</name>
<protein>
    <submittedName>
        <fullName evidence="2">Uncharacterized protein</fullName>
    </submittedName>
</protein>
<comment type="caution">
    <text evidence="2">The sequence shown here is derived from an EMBL/GenBank/DDBJ whole genome shotgun (WGS) entry which is preliminary data.</text>
</comment>
<evidence type="ECO:0000313" key="2">
    <source>
        <dbReference type="EMBL" id="KAJ2890165.1"/>
    </source>
</evidence>
<feature type="compositionally biased region" description="Acidic residues" evidence="1">
    <location>
        <begin position="117"/>
        <end position="131"/>
    </location>
</feature>
<accession>A0AAD5RFX1</accession>